<dbReference type="InterPro" id="IPR011040">
    <property type="entry name" value="Sialidase"/>
</dbReference>
<evidence type="ECO:0000259" key="1">
    <source>
        <dbReference type="Pfam" id="PF13088"/>
    </source>
</evidence>
<gene>
    <name evidence="2" type="ORF">GCM10023143_13160</name>
</gene>
<dbReference type="SUPFAM" id="SSF50939">
    <property type="entry name" value="Sialidases"/>
    <property type="match status" value="1"/>
</dbReference>
<dbReference type="PANTHER" id="PTHR38792:SF3">
    <property type="entry name" value="BNR_ASP-BOX REPEAT DOMAIN PROTEIN (AFU_ORTHOLOGUE AFUA_7G06430)-RELATED"/>
    <property type="match status" value="1"/>
</dbReference>
<dbReference type="CDD" id="cd15482">
    <property type="entry name" value="Sialidase_non-viral"/>
    <property type="match status" value="1"/>
</dbReference>
<dbReference type="Proteomes" id="UP001501207">
    <property type="component" value="Unassembled WGS sequence"/>
</dbReference>
<evidence type="ECO:0000313" key="2">
    <source>
        <dbReference type="EMBL" id="GAA4306958.1"/>
    </source>
</evidence>
<keyword evidence="3" id="KW-1185">Reference proteome</keyword>
<organism evidence="2 3">
    <name type="scientific">Compostibacter hankyongensis</name>
    <dbReference type="NCBI Taxonomy" id="1007089"/>
    <lineage>
        <taxon>Bacteria</taxon>
        <taxon>Pseudomonadati</taxon>
        <taxon>Bacteroidota</taxon>
        <taxon>Chitinophagia</taxon>
        <taxon>Chitinophagales</taxon>
        <taxon>Chitinophagaceae</taxon>
        <taxon>Compostibacter</taxon>
    </lineage>
</organism>
<feature type="domain" description="Sialidase" evidence="1">
    <location>
        <begin position="53"/>
        <end position="266"/>
    </location>
</feature>
<dbReference type="PANTHER" id="PTHR38792">
    <property type="entry name" value="BNR/ASP-BOX REPEAT DOMAIN PROTEIN (AFU_ORTHOLOGUE AFUA_7G06430)-RELATED"/>
    <property type="match status" value="1"/>
</dbReference>
<protein>
    <recommendedName>
        <fullName evidence="1">Sialidase domain-containing protein</fullName>
    </recommendedName>
</protein>
<dbReference type="Pfam" id="PF13088">
    <property type="entry name" value="BNR_2"/>
    <property type="match status" value="1"/>
</dbReference>
<dbReference type="EMBL" id="BAABFN010000002">
    <property type="protein sequence ID" value="GAA4306958.1"/>
    <property type="molecule type" value="Genomic_DNA"/>
</dbReference>
<accession>A0ABP8FM03</accession>
<name>A0ABP8FM03_9BACT</name>
<reference evidence="3" key="1">
    <citation type="journal article" date="2019" name="Int. J. Syst. Evol. Microbiol.">
        <title>The Global Catalogue of Microorganisms (GCM) 10K type strain sequencing project: providing services to taxonomists for standard genome sequencing and annotation.</title>
        <authorList>
            <consortium name="The Broad Institute Genomics Platform"/>
            <consortium name="The Broad Institute Genome Sequencing Center for Infectious Disease"/>
            <person name="Wu L."/>
            <person name="Ma J."/>
        </authorList>
    </citation>
    <scope>NUCLEOTIDE SEQUENCE [LARGE SCALE GENOMIC DNA]</scope>
    <source>
        <strain evidence="3">JCM 17664</strain>
    </source>
</reference>
<sequence length="323" mass="36069">MLRLPGGRWLAAYTVSRNPGYRKDPRGGYELEIAESRDGCRTWKRISLLSDPGRDLDNAALLRLPDGALLLAGRSVRWQESYRLPVYRSADGGRTWKKLSTIDANEGRPGALGKPDKGVYEPHFHFLDDGRLAVMYANEKHVTDDVSYSQIISEKISADGGRTWGREIWVAYTPGHSASRPGMPVWTRMKDGRYIVVYEVCGPEQCNVYYKASRDGITWPVGLGTSIPGQTGGPYILSLDDGRLVVTSNRGNISVSNDFGRSWHTAARPWQPKKDYAADWTQTIWSSLYQTGRDEIGIVTTVRREAGGHNIRLRLGKLSKPGK</sequence>
<dbReference type="InterPro" id="IPR036278">
    <property type="entry name" value="Sialidase_sf"/>
</dbReference>
<comment type="caution">
    <text evidence="2">The sequence shown here is derived from an EMBL/GenBank/DDBJ whole genome shotgun (WGS) entry which is preliminary data.</text>
</comment>
<evidence type="ECO:0000313" key="3">
    <source>
        <dbReference type="Proteomes" id="UP001501207"/>
    </source>
</evidence>
<dbReference type="Gene3D" id="2.120.10.10">
    <property type="match status" value="1"/>
</dbReference>
<proteinExistence type="predicted"/>